<sequence length="67" mass="7524">MKLRINGEWLTVPETVDTIGELLGHFQLDQRVVIVEQNETILEKESRSDNKVQDGDSIEIVQFVGGG</sequence>
<dbReference type="Pfam" id="PF02597">
    <property type="entry name" value="ThiS"/>
    <property type="match status" value="1"/>
</dbReference>
<dbReference type="CDD" id="cd00565">
    <property type="entry name" value="Ubl_ThiS"/>
    <property type="match status" value="1"/>
</dbReference>
<dbReference type="InterPro" id="IPR010035">
    <property type="entry name" value="Thi_S"/>
</dbReference>
<dbReference type="InterPro" id="IPR003749">
    <property type="entry name" value="ThiS/MoaD-like"/>
</dbReference>
<accession>A0A1H0QJM3</accession>
<dbReference type="OrthoDB" id="9798559at2"/>
<dbReference type="AlphaFoldDB" id="A0A1H0QJM3"/>
<dbReference type="Gene3D" id="3.10.20.30">
    <property type="match status" value="1"/>
</dbReference>
<dbReference type="STRING" id="240303.SAMN05421677_11315"/>
<dbReference type="SUPFAM" id="SSF54285">
    <property type="entry name" value="MoaD/ThiS"/>
    <property type="match status" value="1"/>
</dbReference>
<dbReference type="RefSeq" id="WP_089652959.1">
    <property type="nucleotide sequence ID" value="NZ_FNIZ01000013.1"/>
</dbReference>
<dbReference type="PANTHER" id="PTHR34472:SF1">
    <property type="entry name" value="SULFUR CARRIER PROTEIN THIS"/>
    <property type="match status" value="1"/>
</dbReference>
<dbReference type="InterPro" id="IPR016155">
    <property type="entry name" value="Mopterin_synth/thiamin_S_b"/>
</dbReference>
<dbReference type="InterPro" id="IPR012675">
    <property type="entry name" value="Beta-grasp_dom_sf"/>
</dbReference>
<reference evidence="2" key="1">
    <citation type="submission" date="2016-10" db="EMBL/GenBank/DDBJ databases">
        <authorList>
            <person name="Varghese N."/>
            <person name="Submissions S."/>
        </authorList>
    </citation>
    <scope>NUCLEOTIDE SEQUENCE [LARGE SCALE GENOMIC DNA]</scope>
    <source>
        <strain evidence="2">CGMCC 1.3703</strain>
    </source>
</reference>
<name>A0A1H0QJM3_HALAD</name>
<dbReference type="PANTHER" id="PTHR34472">
    <property type="entry name" value="SULFUR CARRIER PROTEIN THIS"/>
    <property type="match status" value="1"/>
</dbReference>
<organism evidence="1 2">
    <name type="scientific">Halobacillus aidingensis</name>
    <dbReference type="NCBI Taxonomy" id="240303"/>
    <lineage>
        <taxon>Bacteria</taxon>
        <taxon>Bacillati</taxon>
        <taxon>Bacillota</taxon>
        <taxon>Bacilli</taxon>
        <taxon>Bacillales</taxon>
        <taxon>Bacillaceae</taxon>
        <taxon>Halobacillus</taxon>
    </lineage>
</organism>
<dbReference type="Proteomes" id="UP000198860">
    <property type="component" value="Unassembled WGS sequence"/>
</dbReference>
<protein>
    <submittedName>
        <fullName evidence="1">Sulfur carrier protein</fullName>
    </submittedName>
</protein>
<keyword evidence="2" id="KW-1185">Reference proteome</keyword>
<dbReference type="NCBIfam" id="TIGR01683">
    <property type="entry name" value="thiS"/>
    <property type="match status" value="1"/>
</dbReference>
<evidence type="ECO:0000313" key="1">
    <source>
        <dbReference type="EMBL" id="SDP16868.1"/>
    </source>
</evidence>
<evidence type="ECO:0000313" key="2">
    <source>
        <dbReference type="Proteomes" id="UP000198860"/>
    </source>
</evidence>
<dbReference type="EMBL" id="FNIZ01000013">
    <property type="protein sequence ID" value="SDP16868.1"/>
    <property type="molecule type" value="Genomic_DNA"/>
</dbReference>
<proteinExistence type="predicted"/>
<gene>
    <name evidence="1" type="ORF">SAMN05421677_11315</name>
</gene>